<sequence length="74" mass="8362">MRVESVDRRLRTGSYPNLGTQLLVEQGTLGGAEHLPYIIIHMIDMKSYPCLLNVRVVSGISFTYIRRMLIGCAH</sequence>
<geneLocation type="mitochondrion" evidence="1"/>
<organism evidence="1">
    <name type="scientific">Picea glauca</name>
    <name type="common">White spruce</name>
    <name type="synonym">Pinus glauca</name>
    <dbReference type="NCBI Taxonomy" id="3330"/>
    <lineage>
        <taxon>Eukaryota</taxon>
        <taxon>Viridiplantae</taxon>
        <taxon>Streptophyta</taxon>
        <taxon>Embryophyta</taxon>
        <taxon>Tracheophyta</taxon>
        <taxon>Spermatophyta</taxon>
        <taxon>Pinopsida</taxon>
        <taxon>Pinidae</taxon>
        <taxon>Conifers I</taxon>
        <taxon>Pinales</taxon>
        <taxon>Pinaceae</taxon>
        <taxon>Picea</taxon>
    </lineage>
</organism>
<accession>A0A101LUG9</accession>
<gene>
    <name evidence="1" type="ORF">ABT39_MTgene2419</name>
</gene>
<dbReference type="AlphaFoldDB" id="A0A101LUG9"/>
<reference evidence="1" key="1">
    <citation type="journal article" date="2015" name="Genome Biol. Evol.">
        <title>Organellar Genomes of White Spruce (Picea glauca): Assembly and Annotation.</title>
        <authorList>
            <person name="Jackman S.D."/>
            <person name="Warren R.L."/>
            <person name="Gibb E.A."/>
            <person name="Vandervalk B.P."/>
            <person name="Mohamadi H."/>
            <person name="Chu J."/>
            <person name="Raymond A."/>
            <person name="Pleasance S."/>
            <person name="Coope R."/>
            <person name="Wildung M.R."/>
            <person name="Ritland C.E."/>
            <person name="Bousquet J."/>
            <person name="Jones S.J."/>
            <person name="Bohlmann J."/>
            <person name="Birol I."/>
        </authorList>
    </citation>
    <scope>NUCLEOTIDE SEQUENCE [LARGE SCALE GENOMIC DNA]</scope>
    <source>
        <tissue evidence="1">Flushing bud</tissue>
    </source>
</reference>
<name>A0A101LUG9_PICGL</name>
<evidence type="ECO:0000313" key="1">
    <source>
        <dbReference type="EMBL" id="KUM45584.1"/>
    </source>
</evidence>
<keyword evidence="1" id="KW-0496">Mitochondrion</keyword>
<dbReference type="EMBL" id="LKAM01000017">
    <property type="protein sequence ID" value="KUM45584.1"/>
    <property type="molecule type" value="Genomic_DNA"/>
</dbReference>
<protein>
    <submittedName>
        <fullName evidence="1">Uncharacterized protein</fullName>
    </submittedName>
</protein>
<proteinExistence type="predicted"/>
<comment type="caution">
    <text evidence="1">The sequence shown here is derived from an EMBL/GenBank/DDBJ whole genome shotgun (WGS) entry which is preliminary data.</text>
</comment>